<keyword evidence="3" id="KW-1185">Reference proteome</keyword>
<protein>
    <submittedName>
        <fullName evidence="2">Uncharacterized protein</fullName>
    </submittedName>
</protein>
<name>A0AAV7WI93_PLEWA</name>
<proteinExistence type="predicted"/>
<evidence type="ECO:0000313" key="2">
    <source>
        <dbReference type="EMBL" id="KAJ1212356.1"/>
    </source>
</evidence>
<evidence type="ECO:0000256" key="1">
    <source>
        <dbReference type="SAM" id="MobiDB-lite"/>
    </source>
</evidence>
<comment type="caution">
    <text evidence="2">The sequence shown here is derived from an EMBL/GenBank/DDBJ whole genome shotgun (WGS) entry which is preliminary data.</text>
</comment>
<accession>A0AAV7WI93</accession>
<reference evidence="2" key="1">
    <citation type="journal article" date="2022" name="bioRxiv">
        <title>Sequencing and chromosome-scale assembly of the giantPleurodeles waltlgenome.</title>
        <authorList>
            <person name="Brown T."/>
            <person name="Elewa A."/>
            <person name="Iarovenko S."/>
            <person name="Subramanian E."/>
            <person name="Araus A.J."/>
            <person name="Petzold A."/>
            <person name="Susuki M."/>
            <person name="Suzuki K.-i.T."/>
            <person name="Hayashi T."/>
            <person name="Toyoda A."/>
            <person name="Oliveira C."/>
            <person name="Osipova E."/>
            <person name="Leigh N.D."/>
            <person name="Simon A."/>
            <person name="Yun M.H."/>
        </authorList>
    </citation>
    <scope>NUCLEOTIDE SEQUENCE</scope>
    <source>
        <strain evidence="2">20211129_DDA</strain>
        <tissue evidence="2">Liver</tissue>
    </source>
</reference>
<gene>
    <name evidence="2" type="ORF">NDU88_000020</name>
</gene>
<feature type="region of interest" description="Disordered" evidence="1">
    <location>
        <begin position="1"/>
        <end position="94"/>
    </location>
</feature>
<organism evidence="2 3">
    <name type="scientific">Pleurodeles waltl</name>
    <name type="common">Iberian ribbed newt</name>
    <dbReference type="NCBI Taxonomy" id="8319"/>
    <lineage>
        <taxon>Eukaryota</taxon>
        <taxon>Metazoa</taxon>
        <taxon>Chordata</taxon>
        <taxon>Craniata</taxon>
        <taxon>Vertebrata</taxon>
        <taxon>Euteleostomi</taxon>
        <taxon>Amphibia</taxon>
        <taxon>Batrachia</taxon>
        <taxon>Caudata</taxon>
        <taxon>Salamandroidea</taxon>
        <taxon>Salamandridae</taxon>
        <taxon>Pleurodelinae</taxon>
        <taxon>Pleurodeles</taxon>
    </lineage>
</organism>
<dbReference type="Proteomes" id="UP001066276">
    <property type="component" value="Chromosome 1_1"/>
</dbReference>
<evidence type="ECO:0000313" key="3">
    <source>
        <dbReference type="Proteomes" id="UP001066276"/>
    </source>
</evidence>
<dbReference type="AlphaFoldDB" id="A0AAV7WI93"/>
<sequence length="94" mass="9981">MPWSPQLSREGRSHGAYRTQNGGRSNRVEQLSAAPSGCIERGASCRRGGWATWPGPPPHHRFEKQRQRGGPAGRADGGVPAESGLPAEAEPAAQ</sequence>
<dbReference type="EMBL" id="JANPWB010000001">
    <property type="protein sequence ID" value="KAJ1212356.1"/>
    <property type="molecule type" value="Genomic_DNA"/>
</dbReference>